<dbReference type="InterPro" id="IPR005501">
    <property type="entry name" value="LamB/YcsF/PxpA-like"/>
</dbReference>
<sequence length="255" mass="27768">MMKTVDINSDIGESFGSWIIGDDVDNELMTIISSANIATGFHAGDPNIMRKTVESARKNGVAIGAHPGFNDLQGFGRRHLSIPVDELVNDIIYQLGALREFARLYSLPLQHIKPHGALYMHLARDETAAQCFVAALHQLDAGLYLYCMAGSAVWQAAQRLAHPVVTEFYADREYDDQGFIVFTRSTGRLSVQAITDKVLMACLEGKVKTVTGNTIPIRFDSICIHSDTPGALEIISSVKMALINAGINVCSPGMV</sequence>
<keyword evidence="2" id="KW-1185">Reference proteome</keyword>
<dbReference type="GO" id="GO:0005975">
    <property type="term" value="P:carbohydrate metabolic process"/>
    <property type="evidence" value="ECO:0007669"/>
    <property type="project" value="InterPro"/>
</dbReference>
<dbReference type="Pfam" id="PF03746">
    <property type="entry name" value="LamB_YcsF"/>
    <property type="match status" value="1"/>
</dbReference>
<dbReference type="PANTHER" id="PTHR30292:SF0">
    <property type="entry name" value="5-OXOPROLINASE SUBUNIT A"/>
    <property type="match status" value="1"/>
</dbReference>
<dbReference type="PANTHER" id="PTHR30292">
    <property type="entry name" value="UNCHARACTERIZED PROTEIN YBGL-RELATED"/>
    <property type="match status" value="1"/>
</dbReference>
<dbReference type="SUPFAM" id="SSF88713">
    <property type="entry name" value="Glycoside hydrolase/deacetylase"/>
    <property type="match status" value="1"/>
</dbReference>
<evidence type="ECO:0000313" key="1">
    <source>
        <dbReference type="EMBL" id="SFU06353.1"/>
    </source>
</evidence>
<proteinExistence type="predicted"/>
<dbReference type="NCBIfam" id="NF003814">
    <property type="entry name" value="PRK05406.1-3"/>
    <property type="match status" value="1"/>
</dbReference>
<dbReference type="InterPro" id="IPR011330">
    <property type="entry name" value="Glyco_hydro/deAcase_b/a-brl"/>
</dbReference>
<evidence type="ECO:0000313" key="2">
    <source>
        <dbReference type="Proteomes" id="UP000199187"/>
    </source>
</evidence>
<dbReference type="EMBL" id="FPAU01000004">
    <property type="protein sequence ID" value="SFU06353.1"/>
    <property type="molecule type" value="Genomic_DNA"/>
</dbReference>
<reference evidence="2" key="1">
    <citation type="submission" date="2016-10" db="EMBL/GenBank/DDBJ databases">
        <authorList>
            <person name="Varghese N."/>
            <person name="Submissions S."/>
        </authorList>
    </citation>
    <scope>NUCLEOTIDE SEQUENCE [LARGE SCALE GENOMIC DNA]</scope>
    <source>
        <strain evidence="2">Ah-143</strain>
    </source>
</reference>
<accession>A0A1I7D3U1</accession>
<dbReference type="Gene3D" id="3.20.20.370">
    <property type="entry name" value="Glycoside hydrolase/deacetylase"/>
    <property type="match status" value="1"/>
</dbReference>
<name>A0A1I7D3U1_9ENTR</name>
<dbReference type="AlphaFoldDB" id="A0A1I7D3U1"/>
<dbReference type="NCBIfam" id="NF003816">
    <property type="entry name" value="PRK05406.1-5"/>
    <property type="match status" value="1"/>
</dbReference>
<gene>
    <name evidence="1" type="ORF">SAMN05192562_104378</name>
</gene>
<dbReference type="Proteomes" id="UP000199187">
    <property type="component" value="Unassembled WGS sequence"/>
</dbReference>
<dbReference type="RefSeq" id="WP_208809139.1">
    <property type="nucleotide sequence ID" value="NZ_CP045300.1"/>
</dbReference>
<organism evidence="1 2">
    <name type="scientific">Kosakonia arachidis</name>
    <dbReference type="NCBI Taxonomy" id="551989"/>
    <lineage>
        <taxon>Bacteria</taxon>
        <taxon>Pseudomonadati</taxon>
        <taxon>Pseudomonadota</taxon>
        <taxon>Gammaproteobacteria</taxon>
        <taxon>Enterobacterales</taxon>
        <taxon>Enterobacteriaceae</taxon>
        <taxon>Kosakonia</taxon>
    </lineage>
</organism>
<protein>
    <submittedName>
        <fullName evidence="1">UPF0271 protein</fullName>
    </submittedName>
</protein>